<keyword evidence="10" id="KW-1185">Reference proteome</keyword>
<dbReference type="Proteomes" id="UP000663856">
    <property type="component" value="Unassembled WGS sequence"/>
</dbReference>
<dbReference type="Proteomes" id="UP000663866">
    <property type="component" value="Unassembled WGS sequence"/>
</dbReference>
<evidence type="ECO:0000313" key="10">
    <source>
        <dbReference type="Proteomes" id="UP000663866"/>
    </source>
</evidence>
<evidence type="ECO:0000256" key="3">
    <source>
        <dbReference type="ARBA" id="ARBA00022691"/>
    </source>
</evidence>
<evidence type="ECO:0000259" key="5">
    <source>
        <dbReference type="Pfam" id="PF00891"/>
    </source>
</evidence>
<organism evidence="8 10">
    <name type="scientific">Rotaria magnacalcarata</name>
    <dbReference type="NCBI Taxonomy" id="392030"/>
    <lineage>
        <taxon>Eukaryota</taxon>
        <taxon>Metazoa</taxon>
        <taxon>Spiralia</taxon>
        <taxon>Gnathifera</taxon>
        <taxon>Rotifera</taxon>
        <taxon>Eurotatoria</taxon>
        <taxon>Bdelloidea</taxon>
        <taxon>Philodinida</taxon>
        <taxon>Philodinidae</taxon>
        <taxon>Rotaria</taxon>
    </lineage>
</organism>
<dbReference type="EMBL" id="CAJNRF010005117">
    <property type="protein sequence ID" value="CAF2067543.1"/>
    <property type="molecule type" value="Genomic_DNA"/>
</dbReference>
<keyword evidence="2" id="KW-0808">Transferase</keyword>
<dbReference type="PIRSF" id="PIRSF005739">
    <property type="entry name" value="O-mtase"/>
    <property type="match status" value="1"/>
</dbReference>
<dbReference type="InterPro" id="IPR001077">
    <property type="entry name" value="COMT_C"/>
</dbReference>
<sequence length="386" mass="43852">MAEYNDNIVHSPIELKGLSKYVSLVIHRGVERAIWAFCELGIADIMAGYQAPITASELSKLNGNNWNAEFLYRLFRVIADADIITELTVNSENSNKYDHPEEKIRFQLTEDGLILTSNHFSKARDMIRLELDPILEKTTACFPSLIKFGYKNGTGFEQAFGCKVFDYFQKAENNKFANIFDNAMATYSSYMASSMVSVIDFTRFHKLVDIAGGLGTLLSSILEKNQSLQGILFDLAHVIENAKMINPNEFQRKQIEPNRYHFVEGDMFKSETIPPADAYILKHILHDWDDEKCIEILKSICDANKTQVKKTITVFIVETVTLSNDKDNLEAHVLDLVMLSETGSKERTLPEYISLLNKSGYEMKQLYRTNSLCSIIEAVKTTQNCD</sequence>
<keyword evidence="3" id="KW-0949">S-adenosyl-L-methionine</keyword>
<dbReference type="InterPro" id="IPR036390">
    <property type="entry name" value="WH_DNA-bd_sf"/>
</dbReference>
<dbReference type="Pfam" id="PF00891">
    <property type="entry name" value="Methyltransf_2"/>
    <property type="match status" value="1"/>
</dbReference>
<dbReference type="Gene3D" id="3.40.50.150">
    <property type="entry name" value="Vaccinia Virus protein VP39"/>
    <property type="match status" value="1"/>
</dbReference>
<keyword evidence="1" id="KW-0489">Methyltransferase</keyword>
<evidence type="ECO:0000313" key="9">
    <source>
        <dbReference type="EMBL" id="CAF4258829.1"/>
    </source>
</evidence>
<dbReference type="InterPro" id="IPR029063">
    <property type="entry name" value="SAM-dependent_MTases_sf"/>
</dbReference>
<protein>
    <recommendedName>
        <fullName evidence="5">O-methyltransferase C-terminal domain-containing protein</fullName>
    </recommendedName>
</protein>
<feature type="active site" description="Proton acceptor" evidence="4">
    <location>
        <position position="286"/>
    </location>
</feature>
<proteinExistence type="predicted"/>
<dbReference type="Proteomes" id="UP000663887">
    <property type="component" value="Unassembled WGS sequence"/>
</dbReference>
<dbReference type="InterPro" id="IPR036388">
    <property type="entry name" value="WH-like_DNA-bd_sf"/>
</dbReference>
<evidence type="ECO:0000256" key="2">
    <source>
        <dbReference type="ARBA" id="ARBA00022679"/>
    </source>
</evidence>
<dbReference type="GO" id="GO:0032259">
    <property type="term" value="P:methylation"/>
    <property type="evidence" value="ECO:0007669"/>
    <property type="project" value="UniProtKB-KW"/>
</dbReference>
<accession>A0A820F4I5</accession>
<evidence type="ECO:0000256" key="4">
    <source>
        <dbReference type="PIRSR" id="PIRSR005739-1"/>
    </source>
</evidence>
<dbReference type="EMBL" id="CAJNRG010004042">
    <property type="protein sequence ID" value="CAF2062756.1"/>
    <property type="molecule type" value="Genomic_DNA"/>
</dbReference>
<reference evidence="8" key="1">
    <citation type="submission" date="2021-02" db="EMBL/GenBank/DDBJ databases">
        <authorList>
            <person name="Nowell W R."/>
        </authorList>
    </citation>
    <scope>NUCLEOTIDE SEQUENCE</scope>
</reference>
<dbReference type="Gene3D" id="1.10.10.10">
    <property type="entry name" value="Winged helix-like DNA-binding domain superfamily/Winged helix DNA-binding domain"/>
    <property type="match status" value="1"/>
</dbReference>
<dbReference type="EMBL" id="CAJOBG010009088">
    <property type="protein sequence ID" value="CAF4258609.1"/>
    <property type="molecule type" value="Genomic_DNA"/>
</dbReference>
<dbReference type="EMBL" id="CAJOBF010008608">
    <property type="protein sequence ID" value="CAF4258829.1"/>
    <property type="molecule type" value="Genomic_DNA"/>
</dbReference>
<dbReference type="SUPFAM" id="SSF53335">
    <property type="entry name" value="S-adenosyl-L-methionine-dependent methyltransferases"/>
    <property type="match status" value="1"/>
</dbReference>
<dbReference type="SUPFAM" id="SSF46785">
    <property type="entry name" value="Winged helix' DNA-binding domain"/>
    <property type="match status" value="1"/>
</dbReference>
<evidence type="ECO:0000313" key="8">
    <source>
        <dbReference type="EMBL" id="CAF4258609.1"/>
    </source>
</evidence>
<dbReference type="AlphaFoldDB" id="A0A820F4I5"/>
<dbReference type="GO" id="GO:0008171">
    <property type="term" value="F:O-methyltransferase activity"/>
    <property type="evidence" value="ECO:0007669"/>
    <property type="project" value="InterPro"/>
</dbReference>
<evidence type="ECO:0000313" key="6">
    <source>
        <dbReference type="EMBL" id="CAF2062756.1"/>
    </source>
</evidence>
<evidence type="ECO:0000256" key="1">
    <source>
        <dbReference type="ARBA" id="ARBA00022603"/>
    </source>
</evidence>
<dbReference type="PROSITE" id="PS51683">
    <property type="entry name" value="SAM_OMT_II"/>
    <property type="match status" value="1"/>
</dbReference>
<name>A0A820F4I5_9BILA</name>
<comment type="caution">
    <text evidence="8">The sequence shown here is derived from an EMBL/GenBank/DDBJ whole genome shotgun (WGS) entry which is preliminary data.</text>
</comment>
<dbReference type="InterPro" id="IPR016461">
    <property type="entry name" value="COMT-like"/>
</dbReference>
<dbReference type="PANTHER" id="PTHR11746">
    <property type="entry name" value="O-METHYLTRANSFERASE"/>
    <property type="match status" value="1"/>
</dbReference>
<dbReference type="Proteomes" id="UP000663842">
    <property type="component" value="Unassembled WGS sequence"/>
</dbReference>
<gene>
    <name evidence="8" type="ORF">OVN521_LOCUS29434</name>
    <name evidence="9" type="ORF">UXM345_LOCUS31157</name>
    <name evidence="7" type="ORF">WKI299_LOCUS13530</name>
    <name evidence="6" type="ORF">XDN619_LOCUS10872</name>
</gene>
<feature type="domain" description="O-methyltransferase C-terminal" evidence="5">
    <location>
        <begin position="152"/>
        <end position="362"/>
    </location>
</feature>
<evidence type="ECO:0000313" key="7">
    <source>
        <dbReference type="EMBL" id="CAF2067543.1"/>
    </source>
</evidence>